<feature type="transmembrane region" description="Helical" evidence="2">
    <location>
        <begin position="366"/>
        <end position="385"/>
    </location>
</feature>
<dbReference type="EMBL" id="JBHTMB010000338">
    <property type="protein sequence ID" value="MFD1238180.1"/>
    <property type="molecule type" value="Genomic_DNA"/>
</dbReference>
<evidence type="ECO:0000256" key="1">
    <source>
        <dbReference type="SAM" id="MobiDB-lite"/>
    </source>
</evidence>
<feature type="transmembrane region" description="Helical" evidence="2">
    <location>
        <begin position="425"/>
        <end position="450"/>
    </location>
</feature>
<feature type="transmembrane region" description="Helical" evidence="2">
    <location>
        <begin position="201"/>
        <end position="220"/>
    </location>
</feature>
<reference evidence="4" key="1">
    <citation type="journal article" date="2019" name="Int. J. Syst. Evol. Microbiol.">
        <title>The Global Catalogue of Microorganisms (GCM) 10K type strain sequencing project: providing services to taxonomists for standard genome sequencing and annotation.</title>
        <authorList>
            <consortium name="The Broad Institute Genomics Platform"/>
            <consortium name="The Broad Institute Genome Sequencing Center for Infectious Disease"/>
            <person name="Wu L."/>
            <person name="Ma J."/>
        </authorList>
    </citation>
    <scope>NUCLEOTIDE SEQUENCE [LARGE SCALE GENOMIC DNA]</scope>
    <source>
        <strain evidence="4">CCUG 49018</strain>
    </source>
</reference>
<name>A0ABW3VTR6_9PSEU</name>
<accession>A0ABW3VTR6</accession>
<evidence type="ECO:0000313" key="4">
    <source>
        <dbReference type="Proteomes" id="UP001597182"/>
    </source>
</evidence>
<evidence type="ECO:0000256" key="2">
    <source>
        <dbReference type="SAM" id="Phobius"/>
    </source>
</evidence>
<sequence length="658" mass="69283">MTGADPTAGAGPWVVLCVVLVAVLAARRRRLRERRAALVDVGDPSRFLAERSDTVRPIPRRAAALLVVVALMGGSALVGTPAMAQPLDCKEAPEPDRPGTGLVGSLDALRPDAGEPGSVYREVGYAGMVWHNYDLGCAGSAVLNPATTTDTWLGNQTFNIAKLTVAGVNWAHYLIASGGALLSPLDSIISTATKAMYDAVFTTFIGVALLILAVILIVLAMRGDLARQTQRAAFAALALLIGSAAYLTPVDWSKAADNLLLDGVTQMQEGFLSQVGLGTRDTLPTVLVDQVIYRNWERGEFGSPDVPQAQQFGRDLLRAQTFTIDEVLDGQDNAQLAQQKKTDFTNIAGQLGDRYPYFQGKAGSRIGAGLLAVVQAICIALFQLLSKVLVLVAMLLLRLMVMCAPAIAVVAVLKPEVLPALLRVAGAAIVNTLVVGALAGLHALLVVSLFRPDSGIDLWLALLVTGVVTVVMWAVARPFRRLVSMVSLTRDQFGGIVPGVGGGPMSGVWRRFRGAPADDRQSRWWTERQAGGAADDPDAGRPETVTATATVVGGGSAARQSRRRNEVQAPGTAALGAGSGPRALAAGPGGGTARAAGVPGRSDPGEVDERVIYRRPDAAPTRTRPRAVDPELVDGVPVYRIYRPRAGARPAYGRSEDG</sequence>
<keyword evidence="4" id="KW-1185">Reference proteome</keyword>
<dbReference type="Proteomes" id="UP001597182">
    <property type="component" value="Unassembled WGS sequence"/>
</dbReference>
<feature type="transmembrane region" description="Helical" evidence="2">
    <location>
        <begin position="391"/>
        <end position="413"/>
    </location>
</feature>
<feature type="transmembrane region" description="Helical" evidence="2">
    <location>
        <begin position="232"/>
        <end position="250"/>
    </location>
</feature>
<feature type="transmembrane region" description="Helical" evidence="2">
    <location>
        <begin position="62"/>
        <end position="84"/>
    </location>
</feature>
<proteinExistence type="predicted"/>
<keyword evidence="2" id="KW-1133">Transmembrane helix</keyword>
<protein>
    <recommendedName>
        <fullName evidence="5">TrbL/VirB6 plasmid conjugal transfer protein</fullName>
    </recommendedName>
</protein>
<feature type="transmembrane region" description="Helical" evidence="2">
    <location>
        <begin position="6"/>
        <end position="26"/>
    </location>
</feature>
<feature type="transmembrane region" description="Helical" evidence="2">
    <location>
        <begin position="456"/>
        <end position="476"/>
    </location>
</feature>
<gene>
    <name evidence="3" type="ORF">ACFQ34_33295</name>
</gene>
<dbReference type="RefSeq" id="WP_346093084.1">
    <property type="nucleotide sequence ID" value="NZ_BAABKS010000071.1"/>
</dbReference>
<evidence type="ECO:0000313" key="3">
    <source>
        <dbReference type="EMBL" id="MFD1238180.1"/>
    </source>
</evidence>
<feature type="compositionally biased region" description="Basic and acidic residues" evidence="1">
    <location>
        <begin position="603"/>
        <end position="617"/>
    </location>
</feature>
<feature type="region of interest" description="Disordered" evidence="1">
    <location>
        <begin position="519"/>
        <end position="629"/>
    </location>
</feature>
<keyword evidence="2" id="KW-0472">Membrane</keyword>
<evidence type="ECO:0008006" key="5">
    <source>
        <dbReference type="Google" id="ProtNLM"/>
    </source>
</evidence>
<keyword evidence="2" id="KW-0812">Transmembrane</keyword>
<comment type="caution">
    <text evidence="3">The sequence shown here is derived from an EMBL/GenBank/DDBJ whole genome shotgun (WGS) entry which is preliminary data.</text>
</comment>
<organism evidence="3 4">
    <name type="scientific">Pseudonocardia benzenivorans</name>
    <dbReference type="NCBI Taxonomy" id="228005"/>
    <lineage>
        <taxon>Bacteria</taxon>
        <taxon>Bacillati</taxon>
        <taxon>Actinomycetota</taxon>
        <taxon>Actinomycetes</taxon>
        <taxon>Pseudonocardiales</taxon>
        <taxon>Pseudonocardiaceae</taxon>
        <taxon>Pseudonocardia</taxon>
    </lineage>
</organism>
<feature type="compositionally biased region" description="Low complexity" evidence="1">
    <location>
        <begin position="573"/>
        <end position="586"/>
    </location>
</feature>